<name>A0A0R1WFH4_9LACO</name>
<feature type="compositionally biased region" description="Low complexity" evidence="1">
    <location>
        <begin position="156"/>
        <end position="173"/>
    </location>
</feature>
<feature type="compositionally biased region" description="Polar residues" evidence="1">
    <location>
        <begin position="177"/>
        <end position="197"/>
    </location>
</feature>
<keyword evidence="3" id="KW-1185">Reference proteome</keyword>
<feature type="region of interest" description="Disordered" evidence="1">
    <location>
        <begin position="209"/>
        <end position="229"/>
    </location>
</feature>
<protein>
    <submittedName>
        <fullName evidence="2">Uncharacterized protein</fullName>
    </submittedName>
</protein>
<sequence length="272" mass="30714">MKKTLFMLMGMFLLLELTGCSKPAKTTNSTHIQSTQKEVVVKNYQYLSNENRRKVNFHFTATLKNSGYTIMTKITNNTKHSIKINQAKFDLQLPDNEISTKQSGILVIKPKQTKTIQNLFQKLTVNELGQTDTFITYAHDIKLSATRSMLPAETLNTSEQSTSSNDESNNNEDQNPKSDSQIPVENQATSPTNPPAQTKLTEAQARQFFADSGYGDTSKSTAERRDDGWYFDGGQVVYDNGYVLYPGNYALNHYMKEYPDTDTDDSYSDDTE</sequence>
<feature type="region of interest" description="Disordered" evidence="1">
    <location>
        <begin position="153"/>
        <end position="197"/>
    </location>
</feature>
<dbReference type="Proteomes" id="UP000051302">
    <property type="component" value="Unassembled WGS sequence"/>
</dbReference>
<comment type="caution">
    <text evidence="2">The sequence shown here is derived from an EMBL/GenBank/DDBJ whole genome shotgun (WGS) entry which is preliminary data.</text>
</comment>
<evidence type="ECO:0000313" key="3">
    <source>
        <dbReference type="Proteomes" id="UP000051302"/>
    </source>
</evidence>
<proteinExistence type="predicted"/>
<accession>A0A0R1WFH4</accession>
<evidence type="ECO:0000313" key="2">
    <source>
        <dbReference type="EMBL" id="KRM16545.1"/>
    </source>
</evidence>
<organism evidence="2 3">
    <name type="scientific">Companilactobacillus nantensis DSM 16982</name>
    <dbReference type="NCBI Taxonomy" id="1423774"/>
    <lineage>
        <taxon>Bacteria</taxon>
        <taxon>Bacillati</taxon>
        <taxon>Bacillota</taxon>
        <taxon>Bacilli</taxon>
        <taxon>Lactobacillales</taxon>
        <taxon>Lactobacillaceae</taxon>
        <taxon>Companilactobacillus</taxon>
    </lineage>
</organism>
<reference evidence="2 3" key="1">
    <citation type="journal article" date="2015" name="Genome Announc.">
        <title>Expanding the biotechnology potential of lactobacilli through comparative genomics of 213 strains and associated genera.</title>
        <authorList>
            <person name="Sun Z."/>
            <person name="Harris H.M."/>
            <person name="McCann A."/>
            <person name="Guo C."/>
            <person name="Argimon S."/>
            <person name="Zhang W."/>
            <person name="Yang X."/>
            <person name="Jeffery I.B."/>
            <person name="Cooney J.C."/>
            <person name="Kagawa T.F."/>
            <person name="Liu W."/>
            <person name="Song Y."/>
            <person name="Salvetti E."/>
            <person name="Wrobel A."/>
            <person name="Rasinkangas P."/>
            <person name="Parkhill J."/>
            <person name="Rea M.C."/>
            <person name="O'Sullivan O."/>
            <person name="Ritari J."/>
            <person name="Douillard F.P."/>
            <person name="Paul Ross R."/>
            <person name="Yang R."/>
            <person name="Briner A.E."/>
            <person name="Felis G.E."/>
            <person name="de Vos W.M."/>
            <person name="Barrangou R."/>
            <person name="Klaenhammer T.R."/>
            <person name="Caufield P.W."/>
            <person name="Cui Y."/>
            <person name="Zhang H."/>
            <person name="O'Toole P.W."/>
        </authorList>
    </citation>
    <scope>NUCLEOTIDE SEQUENCE [LARGE SCALE GENOMIC DNA]</scope>
    <source>
        <strain evidence="2 3">DSM 16982</strain>
    </source>
</reference>
<evidence type="ECO:0000256" key="1">
    <source>
        <dbReference type="SAM" id="MobiDB-lite"/>
    </source>
</evidence>
<dbReference type="AlphaFoldDB" id="A0A0R1WFH4"/>
<dbReference type="PATRIC" id="fig|1423774.3.peg.568"/>
<gene>
    <name evidence="2" type="ORF">FD31_GL000553</name>
</gene>
<dbReference type="RefSeq" id="WP_057892128.1">
    <property type="nucleotide sequence ID" value="NZ_AZFV01000014.1"/>
</dbReference>
<dbReference type="EMBL" id="AZFV01000014">
    <property type="protein sequence ID" value="KRM16545.1"/>
    <property type="molecule type" value="Genomic_DNA"/>
</dbReference>